<proteinExistence type="predicted"/>
<protein>
    <submittedName>
        <fullName evidence="2">Uncharacterized protein</fullName>
    </submittedName>
</protein>
<gene>
    <name evidence="2" type="ORF">AVDCRST_MAG58-747</name>
</gene>
<feature type="transmembrane region" description="Helical" evidence="1">
    <location>
        <begin position="6"/>
        <end position="32"/>
    </location>
</feature>
<organism evidence="2">
    <name type="scientific">uncultured Rubrobacteraceae bacterium</name>
    <dbReference type="NCBI Taxonomy" id="349277"/>
    <lineage>
        <taxon>Bacteria</taxon>
        <taxon>Bacillati</taxon>
        <taxon>Actinomycetota</taxon>
        <taxon>Rubrobacteria</taxon>
        <taxon>Rubrobacterales</taxon>
        <taxon>Rubrobacteraceae</taxon>
        <taxon>environmental samples</taxon>
    </lineage>
</organism>
<dbReference type="AlphaFoldDB" id="A0A6J4QTS5"/>
<keyword evidence="1" id="KW-1133">Transmembrane helix</keyword>
<keyword evidence="1" id="KW-0812">Transmembrane</keyword>
<dbReference type="EMBL" id="CADCVF010000019">
    <property type="protein sequence ID" value="CAA9450384.1"/>
    <property type="molecule type" value="Genomic_DNA"/>
</dbReference>
<reference evidence="2" key="1">
    <citation type="submission" date="2020-02" db="EMBL/GenBank/DDBJ databases">
        <authorList>
            <person name="Meier V. D."/>
        </authorList>
    </citation>
    <scope>NUCLEOTIDE SEQUENCE</scope>
    <source>
        <strain evidence="2">AVDCRST_MAG58</strain>
    </source>
</reference>
<sequence>MFGIGYDWLMFGVAVVMLALLGALIFIMVNVFRRR</sequence>
<name>A0A6J4QTS5_9ACTN</name>
<evidence type="ECO:0000313" key="2">
    <source>
        <dbReference type="EMBL" id="CAA9450384.1"/>
    </source>
</evidence>
<evidence type="ECO:0000256" key="1">
    <source>
        <dbReference type="SAM" id="Phobius"/>
    </source>
</evidence>
<accession>A0A6J4QTS5</accession>
<keyword evidence="1" id="KW-0472">Membrane</keyword>